<feature type="domain" description="TonB-dependent receptor plug" evidence="11">
    <location>
        <begin position="115"/>
        <end position="220"/>
    </location>
</feature>
<keyword evidence="2 8" id="KW-0813">Transport</keyword>
<keyword evidence="6 8" id="KW-0472">Membrane</keyword>
<gene>
    <name evidence="12" type="ORF">FAZ15_05575</name>
</gene>
<dbReference type="RefSeq" id="WP_136900328.1">
    <property type="nucleotide sequence ID" value="NZ_SUME01000002.1"/>
</dbReference>
<organism evidence="12 13">
    <name type="scientific">Sphingobacterium olei</name>
    <dbReference type="NCBI Taxonomy" id="2571155"/>
    <lineage>
        <taxon>Bacteria</taxon>
        <taxon>Pseudomonadati</taxon>
        <taxon>Bacteroidota</taxon>
        <taxon>Sphingobacteriia</taxon>
        <taxon>Sphingobacteriales</taxon>
        <taxon>Sphingobacteriaceae</taxon>
        <taxon>Sphingobacterium</taxon>
    </lineage>
</organism>
<feature type="domain" description="TonB-dependent receptor-like beta-barrel" evidence="10">
    <location>
        <begin position="542"/>
        <end position="880"/>
    </location>
</feature>
<keyword evidence="5 9" id="KW-0798">TonB box</keyword>
<dbReference type="OrthoDB" id="693493at2"/>
<comment type="similarity">
    <text evidence="8 9">Belongs to the TonB-dependent receptor family.</text>
</comment>
<dbReference type="Pfam" id="PF13715">
    <property type="entry name" value="CarbopepD_reg_2"/>
    <property type="match status" value="1"/>
</dbReference>
<evidence type="ECO:0000256" key="8">
    <source>
        <dbReference type="PROSITE-ProRule" id="PRU01360"/>
    </source>
</evidence>
<dbReference type="InterPro" id="IPR037066">
    <property type="entry name" value="Plug_dom_sf"/>
</dbReference>
<evidence type="ECO:0000256" key="4">
    <source>
        <dbReference type="ARBA" id="ARBA00022692"/>
    </source>
</evidence>
<dbReference type="InterPro" id="IPR036942">
    <property type="entry name" value="Beta-barrel_TonB_sf"/>
</dbReference>
<evidence type="ECO:0000313" key="13">
    <source>
        <dbReference type="Proteomes" id="UP000306808"/>
    </source>
</evidence>
<dbReference type="SUPFAM" id="SSF49464">
    <property type="entry name" value="Carboxypeptidase regulatory domain-like"/>
    <property type="match status" value="1"/>
</dbReference>
<evidence type="ECO:0000313" key="12">
    <source>
        <dbReference type="EMBL" id="TJZ61982.1"/>
    </source>
</evidence>
<keyword evidence="3 8" id="KW-1134">Transmembrane beta strand</keyword>
<proteinExistence type="inferred from homology"/>
<dbReference type="InterPro" id="IPR008969">
    <property type="entry name" value="CarboxyPept-like_regulatory"/>
</dbReference>
<evidence type="ECO:0000256" key="1">
    <source>
        <dbReference type="ARBA" id="ARBA00004571"/>
    </source>
</evidence>
<dbReference type="EMBL" id="SUME01000002">
    <property type="protein sequence ID" value="TJZ61982.1"/>
    <property type="molecule type" value="Genomic_DNA"/>
</dbReference>
<accession>A0A4U0P5J8</accession>
<evidence type="ECO:0000256" key="3">
    <source>
        <dbReference type="ARBA" id="ARBA00022452"/>
    </source>
</evidence>
<dbReference type="SUPFAM" id="SSF56935">
    <property type="entry name" value="Porins"/>
    <property type="match status" value="1"/>
</dbReference>
<dbReference type="NCBIfam" id="TIGR04057">
    <property type="entry name" value="SusC_RagA_signa"/>
    <property type="match status" value="1"/>
</dbReference>
<evidence type="ECO:0000256" key="9">
    <source>
        <dbReference type="RuleBase" id="RU003357"/>
    </source>
</evidence>
<protein>
    <submittedName>
        <fullName evidence="12">SusC/RagA family TonB-linked outer membrane protein</fullName>
    </submittedName>
</protein>
<keyword evidence="7 8" id="KW-0998">Cell outer membrane</keyword>
<dbReference type="InterPro" id="IPR039426">
    <property type="entry name" value="TonB-dep_rcpt-like"/>
</dbReference>
<dbReference type="InterPro" id="IPR023997">
    <property type="entry name" value="TonB-dep_OMP_SusC/RagA_CS"/>
</dbReference>
<dbReference type="Gene3D" id="2.40.170.20">
    <property type="entry name" value="TonB-dependent receptor, beta-barrel domain"/>
    <property type="match status" value="1"/>
</dbReference>
<evidence type="ECO:0000256" key="6">
    <source>
        <dbReference type="ARBA" id="ARBA00023136"/>
    </source>
</evidence>
<dbReference type="Proteomes" id="UP000306808">
    <property type="component" value="Unassembled WGS sequence"/>
</dbReference>
<evidence type="ECO:0000256" key="5">
    <source>
        <dbReference type="ARBA" id="ARBA00023077"/>
    </source>
</evidence>
<dbReference type="InterPro" id="IPR012910">
    <property type="entry name" value="Plug_dom"/>
</dbReference>
<reference evidence="12 13" key="1">
    <citation type="submission" date="2019-04" db="EMBL/GenBank/DDBJ databases">
        <title>Sphingobacterium olei sp. nov., isolated from oil-contaminated soil.</title>
        <authorList>
            <person name="Liu B."/>
        </authorList>
    </citation>
    <scope>NUCLEOTIDE SEQUENCE [LARGE SCALE GENOMIC DNA]</scope>
    <source>
        <strain evidence="12 13">HAL-9</strain>
    </source>
</reference>
<evidence type="ECO:0000256" key="7">
    <source>
        <dbReference type="ARBA" id="ARBA00023237"/>
    </source>
</evidence>
<dbReference type="NCBIfam" id="TIGR04056">
    <property type="entry name" value="OMP_RagA_SusC"/>
    <property type="match status" value="1"/>
</dbReference>
<evidence type="ECO:0000256" key="2">
    <source>
        <dbReference type="ARBA" id="ARBA00022448"/>
    </source>
</evidence>
<evidence type="ECO:0000259" key="10">
    <source>
        <dbReference type="Pfam" id="PF00593"/>
    </source>
</evidence>
<comment type="caution">
    <text evidence="12">The sequence shown here is derived from an EMBL/GenBank/DDBJ whole genome shotgun (WGS) entry which is preliminary data.</text>
</comment>
<dbReference type="AlphaFoldDB" id="A0A4U0P5J8"/>
<evidence type="ECO:0000259" key="11">
    <source>
        <dbReference type="Pfam" id="PF07715"/>
    </source>
</evidence>
<dbReference type="PROSITE" id="PS52016">
    <property type="entry name" value="TONB_DEPENDENT_REC_3"/>
    <property type="match status" value="1"/>
</dbReference>
<keyword evidence="4 8" id="KW-0812">Transmembrane</keyword>
<dbReference type="Pfam" id="PF00593">
    <property type="entry name" value="TonB_dep_Rec_b-barrel"/>
    <property type="match status" value="1"/>
</dbReference>
<dbReference type="InterPro" id="IPR000531">
    <property type="entry name" value="Beta-barrel_TonB"/>
</dbReference>
<dbReference type="GO" id="GO:0009279">
    <property type="term" value="C:cell outer membrane"/>
    <property type="evidence" value="ECO:0007669"/>
    <property type="project" value="UniProtKB-SubCell"/>
</dbReference>
<dbReference type="Pfam" id="PF07715">
    <property type="entry name" value="Plug"/>
    <property type="match status" value="1"/>
</dbReference>
<sequence>MKHLILFFLFLLALVRVGSGQTLTGTVKDAATGDLLENATLSLIKSGRTTFTDKQGQFALILTADDSLKVSHIGFIDTTIAVKPNAKMGTMVLLHKEGNMLEEVQINTGYYTLDKERATGSYVHVDNKLFNRAMGGNVLQRMEGLLPGVQFVNPEGTSASDIRVRGISTIESDETPLIILDNFPYEGSIDNIDPNDVESITVLKDASAASIWGARAGNGVIVISSKKGGKNERMRLDFTVNKRLSQAPDLTYGTAWLPSSLVMDIEKERYDKGLFTFGNHIAVPLYVDYLKMLEEGLIDEAELEKRRNIMSVTDTRREAMTHLYRPGILDQYNLRMNGGSARSSYLFTTSYQSDRQDVVGNHSNRFNARLQNNFTVFPWLDLMVDAAFVNQNAERNGVEYNDLAILQGGTSMVSPYLQLRNEYGDLMSIPKDFRYAYTLYAANEGLLDWTYSPLEDRGKVINKSFSKELRTGIGLDFKLYKDLKLSMLYQGILGNSGGGTLSDKDSYYVRSLVNSFTQSNGTRIIPHNSIFRTSSPQERLSHYGRVQANYSKKWTYTELTTLGGAEIRHAQTEMLPSSVLYNYDSEYWTGSAQYNFNQSYATRPTGTVFQRIPSASQLHRQYINRDLSYYFNGSYRVLDKYTLTSSLRWDGSNLFGVKANQKGVPLWSIGGMWDMNREKFMSKVDFVDSWKWRVTYGVAGNVNKTITHYPTISHGQSLINLATASLNSIGNPSLRWEKVSTVNMGTDLSFFNGRIKTNLDYYVKNGRDLIGDTFLDPTTGVNGAYKINYADIRTKGMDLNVSTRNIDRKFLWSTNVMVSYSSNRVMNFYDQGNLALYHYFYPAPPPRTGISRDVIYSIPWNGLNNDGLPVLEYNGEAVTDYNVYYNQQLTREDLKNAGVGVPTWYGSLMNTFRFEKLEISFLLSWKAGYVVRRKSMEPDGEFYARYHSDYFDRWQQPGDELITAVPRKIEVGEMPATNAAAISNIYGNSEVLVREGTHLRLQDVSFNYQLPLKWSQKFRSRDLAIYGYVRNLGLIWKKDAGLGNEDPDFINRMYTNPLSFSFGARIGF</sequence>
<comment type="subcellular location">
    <subcellularLocation>
        <location evidence="1 8">Cell outer membrane</location>
        <topology evidence="1 8">Multi-pass membrane protein</topology>
    </subcellularLocation>
</comment>
<keyword evidence="13" id="KW-1185">Reference proteome</keyword>
<dbReference type="Gene3D" id="2.170.130.10">
    <property type="entry name" value="TonB-dependent receptor, plug domain"/>
    <property type="match status" value="1"/>
</dbReference>
<dbReference type="Gene3D" id="2.60.40.1120">
    <property type="entry name" value="Carboxypeptidase-like, regulatory domain"/>
    <property type="match status" value="1"/>
</dbReference>
<dbReference type="InterPro" id="IPR023996">
    <property type="entry name" value="TonB-dep_OMP_SusC/RagA"/>
</dbReference>
<name>A0A4U0P5J8_9SPHI</name>